<evidence type="ECO:0000313" key="1">
    <source>
        <dbReference type="EMBL" id="SJM38287.1"/>
    </source>
</evidence>
<sequence length="39" mass="4372">MLSMARLILTYNPLTASDDSVCRRKPPPEVGGLRRMVIN</sequence>
<dbReference type="STRING" id="1945520.A1019T_02277"/>
<keyword evidence="2" id="KW-1185">Reference proteome</keyword>
<dbReference type="EMBL" id="FUGD01000138">
    <property type="protein sequence ID" value="SJM38287.1"/>
    <property type="molecule type" value="Genomic_DNA"/>
</dbReference>
<proteinExistence type="predicted"/>
<dbReference type="Proteomes" id="UP000188169">
    <property type="component" value="Unassembled WGS sequence"/>
</dbReference>
<name>A0A1R4EID6_9GAMM</name>
<protein>
    <submittedName>
        <fullName evidence="1">Uncharacterized protein</fullName>
    </submittedName>
</protein>
<reference evidence="2" key="1">
    <citation type="submission" date="2017-02" db="EMBL/GenBank/DDBJ databases">
        <authorList>
            <person name="Mornico D."/>
        </authorList>
    </citation>
    <scope>NUCLEOTIDE SEQUENCE [LARGE SCALE GENOMIC DNA]</scope>
</reference>
<evidence type="ECO:0000313" key="2">
    <source>
        <dbReference type="Proteomes" id="UP000188169"/>
    </source>
</evidence>
<organism evidence="1 2">
    <name type="scientific">Psychrobacter pasteurii</name>
    <dbReference type="NCBI Taxonomy" id="1945520"/>
    <lineage>
        <taxon>Bacteria</taxon>
        <taxon>Pseudomonadati</taxon>
        <taxon>Pseudomonadota</taxon>
        <taxon>Gammaproteobacteria</taxon>
        <taxon>Moraxellales</taxon>
        <taxon>Moraxellaceae</taxon>
        <taxon>Psychrobacter</taxon>
    </lineage>
</organism>
<accession>A0A1R4EID6</accession>
<dbReference type="AlphaFoldDB" id="A0A1R4EID6"/>
<gene>
    <name evidence="1" type="ORF">A1019T_02277</name>
</gene>